<gene>
    <name evidence="2" type="ORF">ElyMa_006647800</name>
</gene>
<name>A0AAV4IJP5_9GAST</name>
<keyword evidence="1" id="KW-0812">Transmembrane</keyword>
<protein>
    <submittedName>
        <fullName evidence="2">Orphan G-protein coupled receptor 58</fullName>
    </submittedName>
</protein>
<evidence type="ECO:0000256" key="1">
    <source>
        <dbReference type="SAM" id="Phobius"/>
    </source>
</evidence>
<organism evidence="2 3">
    <name type="scientific">Elysia marginata</name>
    <dbReference type="NCBI Taxonomy" id="1093978"/>
    <lineage>
        <taxon>Eukaryota</taxon>
        <taxon>Metazoa</taxon>
        <taxon>Spiralia</taxon>
        <taxon>Lophotrochozoa</taxon>
        <taxon>Mollusca</taxon>
        <taxon>Gastropoda</taxon>
        <taxon>Heterobranchia</taxon>
        <taxon>Euthyneura</taxon>
        <taxon>Panpulmonata</taxon>
        <taxon>Sacoglossa</taxon>
        <taxon>Placobranchoidea</taxon>
        <taxon>Plakobranchidae</taxon>
        <taxon>Elysia</taxon>
    </lineage>
</organism>
<evidence type="ECO:0000313" key="2">
    <source>
        <dbReference type="EMBL" id="GFS10474.1"/>
    </source>
</evidence>
<feature type="transmembrane region" description="Helical" evidence="1">
    <location>
        <begin position="52"/>
        <end position="72"/>
    </location>
</feature>
<proteinExistence type="predicted"/>
<dbReference type="EMBL" id="BMAT01013331">
    <property type="protein sequence ID" value="GFS10474.1"/>
    <property type="molecule type" value="Genomic_DNA"/>
</dbReference>
<accession>A0AAV4IJP5</accession>
<dbReference type="Gene3D" id="1.20.1070.10">
    <property type="entry name" value="Rhodopsin 7-helix transmembrane proteins"/>
    <property type="match status" value="1"/>
</dbReference>
<keyword evidence="1" id="KW-1133">Transmembrane helix</keyword>
<keyword evidence="1" id="KW-0472">Membrane</keyword>
<keyword evidence="3" id="KW-1185">Reference proteome</keyword>
<reference evidence="2 3" key="1">
    <citation type="journal article" date="2021" name="Elife">
        <title>Chloroplast acquisition without the gene transfer in kleptoplastic sea slugs, Plakobranchus ocellatus.</title>
        <authorList>
            <person name="Maeda T."/>
            <person name="Takahashi S."/>
            <person name="Yoshida T."/>
            <person name="Shimamura S."/>
            <person name="Takaki Y."/>
            <person name="Nagai Y."/>
            <person name="Toyoda A."/>
            <person name="Suzuki Y."/>
            <person name="Arimoto A."/>
            <person name="Ishii H."/>
            <person name="Satoh N."/>
            <person name="Nishiyama T."/>
            <person name="Hasebe M."/>
            <person name="Maruyama T."/>
            <person name="Minagawa J."/>
            <person name="Obokata J."/>
            <person name="Shigenobu S."/>
        </authorList>
    </citation>
    <scope>NUCLEOTIDE SEQUENCE [LARGE SCALE GENOMIC DNA]</scope>
</reference>
<dbReference type="Proteomes" id="UP000762676">
    <property type="component" value="Unassembled WGS sequence"/>
</dbReference>
<dbReference type="AlphaFoldDB" id="A0AAV4IJP5"/>
<dbReference type="SUPFAM" id="SSF81321">
    <property type="entry name" value="Family A G protein-coupled receptor-like"/>
    <property type="match status" value="1"/>
</dbReference>
<evidence type="ECO:0000313" key="3">
    <source>
        <dbReference type="Proteomes" id="UP000762676"/>
    </source>
</evidence>
<comment type="caution">
    <text evidence="2">The sequence shown here is derived from an EMBL/GenBank/DDBJ whole genome shotgun (WGS) entry which is preliminary data.</text>
</comment>
<keyword evidence="2" id="KW-0675">Receptor</keyword>
<sequence length="120" mass="13336">MCSLSQGLNVGLPNSGLKSPELFIRKPSVYRLCGLANSVSNQDEVLLMRRRLALMMIIISILFAACWLPYYICNICLDFEVDTATHLIDLYPFAILLGHSNSAQVGTLAHHVVLQITVFI</sequence>